<dbReference type="InterPro" id="IPR018506">
    <property type="entry name" value="Cyt_B5_heme-BS"/>
</dbReference>
<reference evidence="10 12" key="1">
    <citation type="submission" date="2022-12" db="EMBL/GenBank/DDBJ databases">
        <title>Chromosome-scale assembly of the Ensete ventricosum genome.</title>
        <authorList>
            <person name="Dussert Y."/>
            <person name="Stocks J."/>
            <person name="Wendawek A."/>
            <person name="Woldeyes F."/>
            <person name="Nichols R.A."/>
            <person name="Borrell J.S."/>
        </authorList>
    </citation>
    <scope>NUCLEOTIDE SEQUENCE [LARGE SCALE GENOMIC DNA]</scope>
    <source>
        <strain evidence="12">cv. Maze</strain>
        <strain evidence="10">MazeRef_0001</strain>
        <tissue evidence="10">Seeds</tissue>
    </source>
</reference>
<dbReference type="PROSITE" id="PS50255">
    <property type="entry name" value="CYTOCHROME_B5_2"/>
    <property type="match status" value="1"/>
</dbReference>
<dbReference type="Proteomes" id="UP001222027">
    <property type="component" value="Unassembled WGS sequence"/>
</dbReference>
<evidence type="ECO:0000313" key="11">
    <source>
        <dbReference type="EMBL" id="KAJ8511776.1"/>
    </source>
</evidence>
<dbReference type="EMBL" id="JAQQAF010000001">
    <property type="protein sequence ID" value="KAJ8511776.1"/>
    <property type="molecule type" value="Genomic_DNA"/>
</dbReference>
<dbReference type="PRINTS" id="PR00363">
    <property type="entry name" value="CYTOCHROMEB5"/>
</dbReference>
<keyword evidence="6 8" id="KW-0472">Membrane</keyword>
<name>A0AAV8RXA6_ENSVE</name>
<evidence type="ECO:0000256" key="7">
    <source>
        <dbReference type="ARBA" id="ARBA00038168"/>
    </source>
</evidence>
<keyword evidence="2 8" id="KW-0349">Heme</keyword>
<feature type="transmembrane region" description="Helical" evidence="8">
    <location>
        <begin position="110"/>
        <end position="134"/>
    </location>
</feature>
<keyword evidence="4 8" id="KW-0479">Metal-binding</keyword>
<proteinExistence type="inferred from homology"/>
<comment type="caution">
    <text evidence="10">The sequence shown here is derived from an EMBL/GenBank/DDBJ whole genome shotgun (WGS) entry which is preliminary data.</text>
</comment>
<evidence type="ECO:0000256" key="5">
    <source>
        <dbReference type="ARBA" id="ARBA00023004"/>
    </source>
</evidence>
<keyword evidence="3 8" id="KW-0812">Transmembrane</keyword>
<dbReference type="Pfam" id="PF00173">
    <property type="entry name" value="Cyt-b5"/>
    <property type="match status" value="1"/>
</dbReference>
<evidence type="ECO:0000256" key="4">
    <source>
        <dbReference type="ARBA" id="ARBA00022723"/>
    </source>
</evidence>
<dbReference type="InterPro" id="IPR050668">
    <property type="entry name" value="Cytochrome_b5"/>
</dbReference>
<dbReference type="SUPFAM" id="SSF55856">
    <property type="entry name" value="Cytochrome b5-like heme/steroid binding domain"/>
    <property type="match status" value="1"/>
</dbReference>
<dbReference type="InterPro" id="IPR001199">
    <property type="entry name" value="Cyt_B5-like_heme/steroid-bd"/>
</dbReference>
<comment type="similarity">
    <text evidence="7 8">Belongs to the cytochrome b5 family.</text>
</comment>
<protein>
    <recommendedName>
        <fullName evidence="9">Cytochrome b5 heme-binding domain-containing protein</fullName>
    </recommendedName>
</protein>
<keyword evidence="8" id="KW-1133">Transmembrane helix</keyword>
<gene>
    <name evidence="10" type="ORF">OPV22_002209</name>
    <name evidence="11" type="ORF">OPV22_002210</name>
</gene>
<evidence type="ECO:0000313" key="10">
    <source>
        <dbReference type="EMBL" id="KAJ8511775.1"/>
    </source>
</evidence>
<dbReference type="AlphaFoldDB" id="A0AAV8RXA6"/>
<evidence type="ECO:0000256" key="3">
    <source>
        <dbReference type="ARBA" id="ARBA00022692"/>
    </source>
</evidence>
<sequence>MAGSKIYYHFDEVAKHNDAEDCWVIVSGKVYDVSSYMAEHPGGRDVLLSATGKDATVEFENVGHSSSGRELMGKYCIGKIDSSTLPKGGGDFVKPQQAPKGGGADKASEFVMTILQFIVPMTILGFAFVVRHFFYFFTK</sequence>
<dbReference type="PANTHER" id="PTHR19359:SF144">
    <property type="entry name" value="CYTOCHROME B5"/>
    <property type="match status" value="1"/>
</dbReference>
<evidence type="ECO:0000256" key="6">
    <source>
        <dbReference type="ARBA" id="ARBA00023136"/>
    </source>
</evidence>
<accession>A0AAV8RXA6</accession>
<dbReference type="InterPro" id="IPR036400">
    <property type="entry name" value="Cyt_B5-like_heme/steroid_sf"/>
</dbReference>
<evidence type="ECO:0000256" key="1">
    <source>
        <dbReference type="ARBA" id="ARBA00004370"/>
    </source>
</evidence>
<evidence type="ECO:0000256" key="2">
    <source>
        <dbReference type="ARBA" id="ARBA00022617"/>
    </source>
</evidence>
<dbReference type="PANTHER" id="PTHR19359">
    <property type="entry name" value="CYTOCHROME B5"/>
    <property type="match status" value="1"/>
</dbReference>
<dbReference type="GO" id="GO:0046872">
    <property type="term" value="F:metal ion binding"/>
    <property type="evidence" value="ECO:0007669"/>
    <property type="project" value="UniProtKB-UniRule"/>
</dbReference>
<dbReference type="EMBL" id="JAQQAF010000001">
    <property type="protein sequence ID" value="KAJ8511775.1"/>
    <property type="molecule type" value="Genomic_DNA"/>
</dbReference>
<comment type="subcellular location">
    <subcellularLocation>
        <location evidence="1">Membrane</location>
    </subcellularLocation>
</comment>
<dbReference type="SMART" id="SM01117">
    <property type="entry name" value="Cyt-b5"/>
    <property type="match status" value="1"/>
</dbReference>
<evidence type="ECO:0000259" key="9">
    <source>
        <dbReference type="PROSITE" id="PS50255"/>
    </source>
</evidence>
<dbReference type="PROSITE" id="PS00191">
    <property type="entry name" value="CYTOCHROME_B5_1"/>
    <property type="match status" value="1"/>
</dbReference>
<dbReference type="GO" id="GO:0020037">
    <property type="term" value="F:heme binding"/>
    <property type="evidence" value="ECO:0007669"/>
    <property type="project" value="UniProtKB-UniRule"/>
</dbReference>
<evidence type="ECO:0000256" key="8">
    <source>
        <dbReference type="RuleBase" id="RU362121"/>
    </source>
</evidence>
<organism evidence="10 12">
    <name type="scientific">Ensete ventricosum</name>
    <name type="common">Abyssinian banana</name>
    <name type="synonym">Musa ensete</name>
    <dbReference type="NCBI Taxonomy" id="4639"/>
    <lineage>
        <taxon>Eukaryota</taxon>
        <taxon>Viridiplantae</taxon>
        <taxon>Streptophyta</taxon>
        <taxon>Embryophyta</taxon>
        <taxon>Tracheophyta</taxon>
        <taxon>Spermatophyta</taxon>
        <taxon>Magnoliopsida</taxon>
        <taxon>Liliopsida</taxon>
        <taxon>Zingiberales</taxon>
        <taxon>Musaceae</taxon>
        <taxon>Ensete</taxon>
    </lineage>
</organism>
<dbReference type="Gene3D" id="3.10.120.10">
    <property type="entry name" value="Cytochrome b5-like heme/steroid binding domain"/>
    <property type="match status" value="1"/>
</dbReference>
<dbReference type="GO" id="GO:0016020">
    <property type="term" value="C:membrane"/>
    <property type="evidence" value="ECO:0007669"/>
    <property type="project" value="UniProtKB-SubCell"/>
</dbReference>
<keyword evidence="5 8" id="KW-0408">Iron</keyword>
<feature type="domain" description="Cytochrome b5 heme-binding" evidence="9">
    <location>
        <begin position="5"/>
        <end position="81"/>
    </location>
</feature>
<keyword evidence="12" id="KW-1185">Reference proteome</keyword>
<evidence type="ECO:0000313" key="12">
    <source>
        <dbReference type="Proteomes" id="UP001222027"/>
    </source>
</evidence>
<dbReference type="FunFam" id="3.10.120.10:FF:000002">
    <property type="entry name" value="Cytochrome b5 type B"/>
    <property type="match status" value="1"/>
</dbReference>